<feature type="compositionally biased region" description="Polar residues" evidence="3">
    <location>
        <begin position="65"/>
        <end position="79"/>
    </location>
</feature>
<dbReference type="RefSeq" id="XP_019635212.1">
    <property type="nucleotide sequence ID" value="XM_019779653.1"/>
</dbReference>
<keyword evidence="4" id="KW-0812">Transmembrane</keyword>
<dbReference type="GO" id="GO:0043161">
    <property type="term" value="P:proteasome-mediated ubiquitin-dependent protein catabolic process"/>
    <property type="evidence" value="ECO:0007669"/>
    <property type="project" value="TreeGrafter"/>
</dbReference>
<organism evidence="5 6">
    <name type="scientific">Branchiostoma belcheri</name>
    <name type="common">Amphioxus</name>
    <dbReference type="NCBI Taxonomy" id="7741"/>
    <lineage>
        <taxon>Eukaryota</taxon>
        <taxon>Metazoa</taxon>
        <taxon>Chordata</taxon>
        <taxon>Cephalochordata</taxon>
        <taxon>Leptocardii</taxon>
        <taxon>Amphioxiformes</taxon>
        <taxon>Branchiostomatidae</taxon>
        <taxon>Branchiostoma</taxon>
    </lineage>
</organism>
<accession>A0A6P4ZW89</accession>
<keyword evidence="4" id="KW-0472">Membrane</keyword>
<feature type="region of interest" description="Disordered" evidence="3">
    <location>
        <begin position="130"/>
        <end position="176"/>
    </location>
</feature>
<dbReference type="CDD" id="cd05819">
    <property type="entry name" value="NHL"/>
    <property type="match status" value="1"/>
</dbReference>
<name>A0A6P4ZW89_BRABE</name>
<feature type="region of interest" description="Disordered" evidence="3">
    <location>
        <begin position="1"/>
        <end position="93"/>
    </location>
</feature>
<feature type="compositionally biased region" description="Polar residues" evidence="3">
    <location>
        <begin position="164"/>
        <end position="176"/>
    </location>
</feature>
<dbReference type="PANTHER" id="PTHR24104">
    <property type="entry name" value="E3 UBIQUITIN-PROTEIN LIGASE NHLRC1-RELATED"/>
    <property type="match status" value="1"/>
</dbReference>
<evidence type="ECO:0000313" key="6">
    <source>
        <dbReference type="RefSeq" id="XP_019635212.1"/>
    </source>
</evidence>
<dbReference type="Pfam" id="PF01436">
    <property type="entry name" value="NHL"/>
    <property type="match status" value="2"/>
</dbReference>
<dbReference type="Gene3D" id="2.120.10.30">
    <property type="entry name" value="TolB, C-terminal domain"/>
    <property type="match status" value="1"/>
</dbReference>
<dbReference type="PANTHER" id="PTHR24104:SF50">
    <property type="entry name" value="SMP-30_GLUCONOLACTONASE_LRE-LIKE REGION DOMAIN-CONTAINING PROTEIN"/>
    <property type="match status" value="1"/>
</dbReference>
<dbReference type="InterPro" id="IPR050952">
    <property type="entry name" value="TRIM-NHL_E3_ligases"/>
</dbReference>
<dbReference type="GO" id="GO:0000209">
    <property type="term" value="P:protein polyubiquitination"/>
    <property type="evidence" value="ECO:0007669"/>
    <property type="project" value="TreeGrafter"/>
</dbReference>
<feature type="repeat" description="NHL" evidence="2">
    <location>
        <begin position="440"/>
        <end position="470"/>
    </location>
</feature>
<feature type="repeat" description="NHL" evidence="2">
    <location>
        <begin position="301"/>
        <end position="333"/>
    </location>
</feature>
<reference evidence="6" key="1">
    <citation type="submission" date="2025-08" db="UniProtKB">
        <authorList>
            <consortium name="RefSeq"/>
        </authorList>
    </citation>
    <scope>IDENTIFICATION</scope>
    <source>
        <tissue evidence="6">Gonad</tissue>
    </source>
</reference>
<dbReference type="InterPro" id="IPR011042">
    <property type="entry name" value="6-blade_b-propeller_TolB-like"/>
</dbReference>
<dbReference type="SUPFAM" id="SSF101898">
    <property type="entry name" value="NHL repeat"/>
    <property type="match status" value="1"/>
</dbReference>
<feature type="compositionally biased region" description="Polar residues" evidence="3">
    <location>
        <begin position="131"/>
        <end position="142"/>
    </location>
</feature>
<evidence type="ECO:0000256" key="2">
    <source>
        <dbReference type="PROSITE-ProRule" id="PRU00504"/>
    </source>
</evidence>
<feature type="repeat" description="NHL" evidence="2">
    <location>
        <begin position="487"/>
        <end position="518"/>
    </location>
</feature>
<keyword evidence="4" id="KW-1133">Transmembrane helix</keyword>
<dbReference type="GeneID" id="109478194"/>
<dbReference type="PROSITE" id="PS51125">
    <property type="entry name" value="NHL"/>
    <property type="match status" value="3"/>
</dbReference>
<gene>
    <name evidence="6" type="primary">LOC109478194</name>
</gene>
<sequence length="557" mass="62480">MPTSSGNVSSIDEERSVAEATDIADNTEPVYHNSCVSQFEHKPEDNHGASGPPVDASDLEDTDRAPTSNIQHSDTTGSLEDTIINPDTGDVDISDDIEAYANKRSNEPDTHDYKDPNKRVLTNPMYEELPDTSTQQTENNVSNEHDLQGPSNTNDSKGDRKIQKLQSQPNMKSLQQNGMYGGYIPNQWAGDDSPIYRYWWLIVLVMVGLLTTGILVGMKHNTQDHGNPTVPPVHMQESTNWSTTIIVMTEPDNTNQTSLGDTNGLSTQKPKIGTIITFGGYGKGWKKQGDWKKMKNRKLYGKFNQVTGVAVSSNDEVFVSDNWNRRIQVFNMKGVFLRSFGTDKMRPLDIVIDQNDTLWVLLTRTNHALNINRYSKEGRVLERFTCAANLKFTKKIALDTLSNDIIITRREEKVRAVSAGRFYKKSCAVQAFGPEELMWLKWPASVAVDKEGNIYITEQQNHKVLKYDKNGKYINCFGRKGDESSNHLKSPVGICVDSLGRIIVADNGNNRVEMFTAEGEYIANIAYITRPQFVAIGREGQLIVSSQNNYVTIFPKY</sequence>
<keyword evidence="5" id="KW-1185">Reference proteome</keyword>
<dbReference type="AlphaFoldDB" id="A0A6P4ZW89"/>
<dbReference type="OrthoDB" id="9986513at2759"/>
<evidence type="ECO:0000256" key="3">
    <source>
        <dbReference type="SAM" id="MobiDB-lite"/>
    </source>
</evidence>
<dbReference type="Proteomes" id="UP000515135">
    <property type="component" value="Unplaced"/>
</dbReference>
<dbReference type="KEGG" id="bbel:109478194"/>
<dbReference type="InterPro" id="IPR001258">
    <property type="entry name" value="NHL_repeat"/>
</dbReference>
<evidence type="ECO:0000313" key="5">
    <source>
        <dbReference type="Proteomes" id="UP000515135"/>
    </source>
</evidence>
<protein>
    <submittedName>
        <fullName evidence="6">Uncharacterized protein LOC109478194</fullName>
    </submittedName>
</protein>
<dbReference type="GO" id="GO:0061630">
    <property type="term" value="F:ubiquitin protein ligase activity"/>
    <property type="evidence" value="ECO:0007669"/>
    <property type="project" value="TreeGrafter"/>
</dbReference>
<keyword evidence="1" id="KW-0677">Repeat</keyword>
<feature type="transmembrane region" description="Helical" evidence="4">
    <location>
        <begin position="198"/>
        <end position="218"/>
    </location>
</feature>
<evidence type="ECO:0000256" key="4">
    <source>
        <dbReference type="SAM" id="Phobius"/>
    </source>
</evidence>
<proteinExistence type="predicted"/>
<evidence type="ECO:0000256" key="1">
    <source>
        <dbReference type="ARBA" id="ARBA00022737"/>
    </source>
</evidence>
<feature type="compositionally biased region" description="Polar residues" evidence="3">
    <location>
        <begin position="1"/>
        <end position="10"/>
    </location>
</feature>